<sequence>PQTPEPSPHEITAVKAYKQLAGGAEVDTDVIVDLILDKIREIPSGVGWFLDGFPSTVEHARVLEQKLNALLHKPGEVSFPTSPRISGSLPLPEQIPKFQGLDFIIVLQENDSDLIERFLDIIKGSNLSSKSESLGKDHEEGGETSKVTSDVPHMDLNLSSLHAKIVNFEEQLPRIESFYRKHSECCAFHHLSTPEGQLQPELSKREQELCLTLSNGKDLPAGCAAAYVAVYHLLEDHLKNNMEASVIEEVSEDAAKSDLSVQDQPNSRMKQAVNPVDEENKNALNAADKEAVTDAPPLPEPPADDLQKPEDAKDHSQPPPIPTIPVANAEASGALSTGASNLSEADCAYVGVNPSKEVASILSNLWIQSETVYNENIRLICRLLRQQRETIIRHVYDCRNDLAVFVRRPDDMQALVTEFQMVRLSFCTCYYTGVNLLSQQGCSHSTVLKNAHVLRMAKVVASKQSLCLDHRSHPAKSRSAEKHRRHLWRKGEPCIAMQFSASVDCVHSRLDERGEEAAAASICLWSKFMCCPLSCSGCRL</sequence>
<feature type="non-terminal residue" evidence="2">
    <location>
        <position position="1"/>
    </location>
</feature>
<protein>
    <submittedName>
        <fullName evidence="2">Uncharacterized protein</fullName>
    </submittedName>
</protein>
<feature type="region of interest" description="Disordered" evidence="1">
    <location>
        <begin position="255"/>
        <end position="277"/>
    </location>
</feature>
<dbReference type="AlphaFoldDB" id="A0A3P7L7N8"/>
<proteinExistence type="predicted"/>
<dbReference type="PANTHER" id="PTHR14919:SF0">
    <property type="entry name" value="SPERM FLAGELLAR PROTEIN 2"/>
    <property type="match status" value="1"/>
</dbReference>
<feature type="compositionally biased region" description="Polar residues" evidence="1">
    <location>
        <begin position="259"/>
        <end position="269"/>
    </location>
</feature>
<dbReference type="Proteomes" id="UP000281553">
    <property type="component" value="Unassembled WGS sequence"/>
</dbReference>
<dbReference type="PANTHER" id="PTHR14919">
    <property type="entry name" value="KPL2-RELATED"/>
    <property type="match status" value="1"/>
</dbReference>
<name>A0A3P7L7N8_DIBLA</name>
<dbReference type="InterPro" id="IPR027417">
    <property type="entry name" value="P-loop_NTPase"/>
</dbReference>
<gene>
    <name evidence="2" type="ORF">DILT_LOCUS5261</name>
</gene>
<dbReference type="OrthoDB" id="62528at2759"/>
<feature type="compositionally biased region" description="Basic and acidic residues" evidence="1">
    <location>
        <begin position="133"/>
        <end position="143"/>
    </location>
</feature>
<dbReference type="InterPro" id="IPR052634">
    <property type="entry name" value="Sperm_flagellar-bone_growth"/>
</dbReference>
<dbReference type="EMBL" id="UYRU01047042">
    <property type="protein sequence ID" value="VDN09430.1"/>
    <property type="molecule type" value="Genomic_DNA"/>
</dbReference>
<feature type="region of interest" description="Disordered" evidence="1">
    <location>
        <begin position="290"/>
        <end position="326"/>
    </location>
</feature>
<evidence type="ECO:0000313" key="3">
    <source>
        <dbReference type="Proteomes" id="UP000281553"/>
    </source>
</evidence>
<organism evidence="2 3">
    <name type="scientific">Dibothriocephalus latus</name>
    <name type="common">Fish tapeworm</name>
    <name type="synonym">Diphyllobothrium latum</name>
    <dbReference type="NCBI Taxonomy" id="60516"/>
    <lineage>
        <taxon>Eukaryota</taxon>
        <taxon>Metazoa</taxon>
        <taxon>Spiralia</taxon>
        <taxon>Lophotrochozoa</taxon>
        <taxon>Platyhelminthes</taxon>
        <taxon>Cestoda</taxon>
        <taxon>Eucestoda</taxon>
        <taxon>Diphyllobothriidea</taxon>
        <taxon>Diphyllobothriidae</taxon>
        <taxon>Dibothriocephalus</taxon>
    </lineage>
</organism>
<accession>A0A3P7L7N8</accession>
<evidence type="ECO:0000313" key="2">
    <source>
        <dbReference type="EMBL" id="VDN09430.1"/>
    </source>
</evidence>
<dbReference type="Gene3D" id="3.40.50.300">
    <property type="entry name" value="P-loop containing nucleotide triphosphate hydrolases"/>
    <property type="match status" value="1"/>
</dbReference>
<evidence type="ECO:0000256" key="1">
    <source>
        <dbReference type="SAM" id="MobiDB-lite"/>
    </source>
</evidence>
<feature type="region of interest" description="Disordered" evidence="1">
    <location>
        <begin position="129"/>
        <end position="148"/>
    </location>
</feature>
<keyword evidence="3" id="KW-1185">Reference proteome</keyword>
<reference evidence="2 3" key="1">
    <citation type="submission" date="2018-11" db="EMBL/GenBank/DDBJ databases">
        <authorList>
            <consortium name="Pathogen Informatics"/>
        </authorList>
    </citation>
    <scope>NUCLEOTIDE SEQUENCE [LARGE SCALE GENOMIC DNA]</scope>
</reference>
<feature type="compositionally biased region" description="Basic and acidic residues" evidence="1">
    <location>
        <begin position="305"/>
        <end position="316"/>
    </location>
</feature>